<sequence>MGLFRVYPTRPTLIPKGETSIDAVADAPTFETTPDSSHHRAAQNPHHGGPSPADITPDNLYTAFSSPTAGLLMCWQYSGSNTKSAAELNRLWKFIKDPDFNSDVAESFSHERERKLIEKYLQDESNPFRADHGWQMSSVPIPLPKEKNKWKSEHDPTIPILDVDGVYHRDITDIIISAFEDDISLTFHMTPFEQYWKVSEERTIGVISEAYSSPEFMDAYQEVNSLPREPGDDLERVVASLMLWSDATHLANFGDASLWPVYLFFGNQSKYTRGKPTAAASHHVAYIPSLPDDFQDVYVNFFGEGSSDNYPEKILLACIKFLGECPCPRCHVKKADIPNMGTKSDMNTREQKPRVDTKDRQIKVSKARKYIFKHGVGINSKRVKNILQGESLVPTHVRCVISRKTLLMFDCAIPVFEGLLPAPQNQMVLDLLFDLATWHAYAKLRVHTDDTLAFFDTATTTLSRSVRKFQRTTCAFYHTTELPQEHASRGRCVAALAAKHGQAVAQSGPKRMALNLCTYKYHALADYPNTIRRFGTTDNYTTQTGELEHRRSKRRFPRSGKKKDGMVRSIANQEAIERFIKKVNDARENHAAQNDPPPQRPRTSPSEHYHIAQSSRKSYDLTAWLGERRGDSAFEDFLPRLEDHLLARVRGLAYDGDEHSFSDEDRDCINIRENKIYMHSMFRVNYTTYDLRREQDTVNPRTRADIMVLSHEDEKTHPYWYARVIYVFHVMVEGRENLYSRFSTPVRKNVLFVRWFRRDSNFPSGFTAKRPHRLEYFDQNDPDAFGFVNPDSVIRGVHLIPAFAHGSTQELLGPSCVRRHKETEGWDWDWKSLYVNIFVDRDMFMRFRGGGIGHKATRDWDDILQRDGREAENSNMSEDDSDIEMGEGNEEVENPGEEAEEWEDVEQDGEETGRDNNDDDDDSDDGDDGDEDDVDRVVPDEGEELDDDILAREGYGAL</sequence>
<feature type="region of interest" description="Disordered" evidence="1">
    <location>
        <begin position="868"/>
        <end position="958"/>
    </location>
</feature>
<organism evidence="2 3">
    <name type="scientific">Hydnomerulius pinastri MD-312</name>
    <dbReference type="NCBI Taxonomy" id="994086"/>
    <lineage>
        <taxon>Eukaryota</taxon>
        <taxon>Fungi</taxon>
        <taxon>Dikarya</taxon>
        <taxon>Basidiomycota</taxon>
        <taxon>Agaricomycotina</taxon>
        <taxon>Agaricomycetes</taxon>
        <taxon>Agaricomycetidae</taxon>
        <taxon>Boletales</taxon>
        <taxon>Boletales incertae sedis</taxon>
        <taxon>Leucogyrophana</taxon>
    </lineage>
</organism>
<accession>A0A0C9W679</accession>
<proteinExistence type="predicted"/>
<dbReference type="HOGENOM" id="CLU_002498_0_1_1"/>
<gene>
    <name evidence="2" type="ORF">HYDPIDRAFT_94546</name>
</gene>
<name>A0A0C9W679_9AGAM</name>
<reference evidence="2 3" key="1">
    <citation type="submission" date="2014-04" db="EMBL/GenBank/DDBJ databases">
        <title>Evolutionary Origins and Diversification of the Mycorrhizal Mutualists.</title>
        <authorList>
            <consortium name="DOE Joint Genome Institute"/>
            <consortium name="Mycorrhizal Genomics Consortium"/>
            <person name="Kohler A."/>
            <person name="Kuo A."/>
            <person name="Nagy L.G."/>
            <person name="Floudas D."/>
            <person name="Copeland A."/>
            <person name="Barry K.W."/>
            <person name="Cichocki N."/>
            <person name="Veneault-Fourrey C."/>
            <person name="LaButti K."/>
            <person name="Lindquist E.A."/>
            <person name="Lipzen A."/>
            <person name="Lundell T."/>
            <person name="Morin E."/>
            <person name="Murat C."/>
            <person name="Riley R."/>
            <person name="Ohm R."/>
            <person name="Sun H."/>
            <person name="Tunlid A."/>
            <person name="Henrissat B."/>
            <person name="Grigoriev I.V."/>
            <person name="Hibbett D.S."/>
            <person name="Martin F."/>
        </authorList>
    </citation>
    <scope>NUCLEOTIDE SEQUENCE [LARGE SCALE GENOMIC DNA]</scope>
    <source>
        <strain evidence="2 3">MD-312</strain>
    </source>
</reference>
<dbReference type="EMBL" id="KN839855">
    <property type="protein sequence ID" value="KIJ62378.1"/>
    <property type="molecule type" value="Genomic_DNA"/>
</dbReference>
<dbReference type="Proteomes" id="UP000053820">
    <property type="component" value="Unassembled WGS sequence"/>
</dbReference>
<protein>
    <submittedName>
        <fullName evidence="2">Uncharacterized protein</fullName>
    </submittedName>
</protein>
<feature type="region of interest" description="Disordered" evidence="1">
    <location>
        <begin position="542"/>
        <end position="568"/>
    </location>
</feature>
<evidence type="ECO:0000313" key="2">
    <source>
        <dbReference type="EMBL" id="KIJ62378.1"/>
    </source>
</evidence>
<keyword evidence="3" id="KW-1185">Reference proteome</keyword>
<evidence type="ECO:0000256" key="1">
    <source>
        <dbReference type="SAM" id="MobiDB-lite"/>
    </source>
</evidence>
<dbReference type="AlphaFoldDB" id="A0A0C9W679"/>
<feature type="region of interest" description="Disordered" evidence="1">
    <location>
        <begin position="28"/>
        <end position="59"/>
    </location>
</feature>
<dbReference type="Pfam" id="PF18759">
    <property type="entry name" value="Plavaka"/>
    <property type="match status" value="1"/>
</dbReference>
<dbReference type="OrthoDB" id="3208495at2759"/>
<feature type="compositionally biased region" description="Acidic residues" evidence="1">
    <location>
        <begin position="877"/>
        <end position="910"/>
    </location>
</feature>
<feature type="compositionally biased region" description="Acidic residues" evidence="1">
    <location>
        <begin position="917"/>
        <end position="948"/>
    </location>
</feature>
<evidence type="ECO:0000313" key="3">
    <source>
        <dbReference type="Proteomes" id="UP000053820"/>
    </source>
</evidence>
<feature type="compositionally biased region" description="Basic residues" evidence="1">
    <location>
        <begin position="550"/>
        <end position="561"/>
    </location>
</feature>
<feature type="region of interest" description="Disordered" evidence="1">
    <location>
        <begin position="588"/>
        <end position="614"/>
    </location>
</feature>
<dbReference type="InterPro" id="IPR041078">
    <property type="entry name" value="Plavaka"/>
</dbReference>